<keyword evidence="4" id="KW-1185">Reference proteome</keyword>
<dbReference type="GO" id="GO:0008270">
    <property type="term" value="F:zinc ion binding"/>
    <property type="evidence" value="ECO:0007669"/>
    <property type="project" value="UniProtKB-KW"/>
</dbReference>
<sequence>MSTKMNETCMIFVDISNVWIEAQKFAASGKSRLPKLQECDQDPRYRVDIGKLVKTISNGRSVKGAFLYGSRPSPNDAEWNSYERFGFKVNVYDRAKNGREKQVDTSMAADISRQASMLEVGAIYDEEIKQQLENMTFIVISGDLDMLPSIVITLECGIPVEVWAWESGMSNEYKRREDSNLRVSYLDQVANRALFASTCSTQTGKIVEVDKTVVLCELATEQTESVDAQTKPWRGWDLPKPLIRQSEHKCTDPGAFDEWETVGSRNDLRRAHRRTMQRTQACPYGLHCREAGACGNYHTDKERTLFRDFPSLNFAKWRTSRCRSYPHCPRGTQCAFAHSDADAWCSKCHKQGHYEDGCRFGVRKKT</sequence>
<name>A0A9N9U7V8_9HYPO</name>
<proteinExistence type="predicted"/>
<accession>A0A9N9U7V8</accession>
<keyword evidence="1" id="KW-0862">Zinc</keyword>
<protein>
    <recommendedName>
        <fullName evidence="2">C3H1-type domain-containing protein</fullName>
    </recommendedName>
</protein>
<feature type="zinc finger region" description="C3H1-type" evidence="1">
    <location>
        <begin position="316"/>
        <end position="341"/>
    </location>
</feature>
<keyword evidence="1" id="KW-0479">Metal-binding</keyword>
<dbReference type="Gene3D" id="3.40.50.1010">
    <property type="entry name" value="5'-nuclease"/>
    <property type="match status" value="1"/>
</dbReference>
<dbReference type="EMBL" id="CABFNO020001298">
    <property type="protein sequence ID" value="CAG9977999.1"/>
    <property type="molecule type" value="Genomic_DNA"/>
</dbReference>
<reference evidence="3" key="1">
    <citation type="submission" date="2021-10" db="EMBL/GenBank/DDBJ databases">
        <authorList>
            <person name="Piombo E."/>
        </authorList>
    </citation>
    <scope>NUCLEOTIDE SEQUENCE</scope>
</reference>
<evidence type="ECO:0000313" key="4">
    <source>
        <dbReference type="Proteomes" id="UP000754883"/>
    </source>
</evidence>
<dbReference type="Proteomes" id="UP000754883">
    <property type="component" value="Unassembled WGS sequence"/>
</dbReference>
<dbReference type="AlphaFoldDB" id="A0A9N9U7V8"/>
<dbReference type="OrthoDB" id="2311180at2759"/>
<dbReference type="GO" id="GO:0004540">
    <property type="term" value="F:RNA nuclease activity"/>
    <property type="evidence" value="ECO:0007669"/>
    <property type="project" value="InterPro"/>
</dbReference>
<organism evidence="3 4">
    <name type="scientific">Clonostachys byssicola</name>
    <dbReference type="NCBI Taxonomy" id="160290"/>
    <lineage>
        <taxon>Eukaryota</taxon>
        <taxon>Fungi</taxon>
        <taxon>Dikarya</taxon>
        <taxon>Ascomycota</taxon>
        <taxon>Pezizomycotina</taxon>
        <taxon>Sordariomycetes</taxon>
        <taxon>Hypocreomycetidae</taxon>
        <taxon>Hypocreales</taxon>
        <taxon>Bionectriaceae</taxon>
        <taxon>Clonostachys</taxon>
    </lineage>
</organism>
<dbReference type="InterPro" id="IPR000571">
    <property type="entry name" value="Znf_CCCH"/>
</dbReference>
<gene>
    <name evidence="3" type="ORF">CBYS24578_00009035</name>
</gene>
<keyword evidence="1" id="KW-0863">Zinc-finger</keyword>
<dbReference type="Pfam" id="PF01936">
    <property type="entry name" value="NYN"/>
    <property type="match status" value="1"/>
</dbReference>
<comment type="caution">
    <text evidence="3">The sequence shown here is derived from an EMBL/GenBank/DDBJ whole genome shotgun (WGS) entry which is preliminary data.</text>
</comment>
<dbReference type="InterPro" id="IPR021139">
    <property type="entry name" value="NYN"/>
</dbReference>
<evidence type="ECO:0000259" key="2">
    <source>
        <dbReference type="PROSITE" id="PS50103"/>
    </source>
</evidence>
<evidence type="ECO:0000313" key="3">
    <source>
        <dbReference type="EMBL" id="CAG9977999.1"/>
    </source>
</evidence>
<feature type="domain" description="C3H1-type" evidence="2">
    <location>
        <begin position="316"/>
        <end position="341"/>
    </location>
</feature>
<dbReference type="SMART" id="SM00356">
    <property type="entry name" value="ZnF_C3H1"/>
    <property type="match status" value="2"/>
</dbReference>
<dbReference type="PROSITE" id="PS50103">
    <property type="entry name" value="ZF_C3H1"/>
    <property type="match status" value="1"/>
</dbReference>
<evidence type="ECO:0000256" key="1">
    <source>
        <dbReference type="PROSITE-ProRule" id="PRU00723"/>
    </source>
</evidence>